<reference evidence="1" key="2">
    <citation type="submission" date="2015-05" db="EMBL/GenBank/DDBJ databases">
        <authorList>
            <person name="Wang D.B."/>
            <person name="Wang M."/>
        </authorList>
    </citation>
    <scope>NUCLEOTIDE SEQUENCE [LARGE SCALE GENOMIC DNA]</scope>
    <source>
        <strain evidence="1">M72</strain>
    </source>
</reference>
<name>A0A0M6WL30_9FIRM</name>
<dbReference type="Pfam" id="PF18941">
    <property type="entry name" value="DUF5688"/>
    <property type="match status" value="1"/>
</dbReference>
<evidence type="ECO:0000313" key="4">
    <source>
        <dbReference type="Proteomes" id="UP000446657"/>
    </source>
</evidence>
<reference evidence="3" key="1">
    <citation type="submission" date="2015-05" db="EMBL/GenBank/DDBJ databases">
        <authorList>
            <consortium name="Pathogen Informatics"/>
        </authorList>
    </citation>
    <scope>NUCLEOTIDE SEQUENCE [LARGE SCALE GENOMIC DNA]</scope>
    <source>
        <strain evidence="3">M72</strain>
    </source>
</reference>
<dbReference type="Proteomes" id="UP000446657">
    <property type="component" value="Unassembled WGS sequence"/>
</dbReference>
<organism evidence="1 3">
    <name type="scientific">Roseburia faecis</name>
    <dbReference type="NCBI Taxonomy" id="301302"/>
    <lineage>
        <taxon>Bacteria</taxon>
        <taxon>Bacillati</taxon>
        <taxon>Bacillota</taxon>
        <taxon>Clostridia</taxon>
        <taxon>Lachnospirales</taxon>
        <taxon>Lachnospiraceae</taxon>
        <taxon>Roseburia</taxon>
    </lineage>
</organism>
<dbReference type="InterPro" id="IPR043743">
    <property type="entry name" value="DUF5688"/>
</dbReference>
<proteinExistence type="predicted"/>
<dbReference type="AlphaFoldDB" id="A0A0M6WL30"/>
<dbReference type="STRING" id="301302.ERS852420_00705"/>
<dbReference type="RefSeq" id="WP_022045528.1">
    <property type="nucleotide sequence ID" value="NZ_CP173697.1"/>
</dbReference>
<evidence type="ECO:0000313" key="3">
    <source>
        <dbReference type="Proteomes" id="UP000049979"/>
    </source>
</evidence>
<dbReference type="OrthoDB" id="1655031at2"/>
<gene>
    <name evidence="2" type="ORF">GMD30_14625</name>
    <name evidence="1" type="ORF">M72_04811</name>
</gene>
<dbReference type="Proteomes" id="UP000049979">
    <property type="component" value="Unassembled WGS sequence"/>
</dbReference>
<protein>
    <submittedName>
        <fullName evidence="1">Uncharacterized protein</fullName>
    </submittedName>
</protein>
<accession>A0A0M6WL30</accession>
<evidence type="ECO:0000313" key="1">
    <source>
        <dbReference type="EMBL" id="CRL37768.1"/>
    </source>
</evidence>
<dbReference type="EMBL" id="CVRR01000019">
    <property type="protein sequence ID" value="CRL37768.1"/>
    <property type="molecule type" value="Genomic_DNA"/>
</dbReference>
<dbReference type="EMBL" id="WNAL01000040">
    <property type="protein sequence ID" value="MTR82887.1"/>
    <property type="molecule type" value="Genomic_DNA"/>
</dbReference>
<sequence>MNYQEFLTTIRTQLSLRIETGVTLDIRSFTKNNGTHYDGLVLLHPKKNVSPAIYLMPYYHRYLEGVCLEEICEDILHTYQAHAPEENFDTSYFTDFSRASEHIVMRLVSFEKNQELLKEVPFFRYQDLAVIFYCLLHASAENQANILIHNHHLNLWKTDKETLYRLAKKNTPQLLPPQLTPMSSLLKEMQLVAETPLPEAAPPLYVLTNTYRTNGATVLLYDDILKELSDLFEKDLIILPSSIHEVLILATDENDRQNLDHYTAMVKEVNASQLQDEEILSDHAYYYCRHSHLLTMPQPVCTS</sequence>
<dbReference type="GeneID" id="99746071"/>
<keyword evidence="3" id="KW-1185">Reference proteome</keyword>
<reference evidence="2 4" key="3">
    <citation type="journal article" date="2019" name="Nat. Med.">
        <title>A library of human gut bacterial isolates paired with longitudinal multiomics data enables mechanistic microbiome research.</title>
        <authorList>
            <person name="Poyet M."/>
            <person name="Groussin M."/>
            <person name="Gibbons S.M."/>
            <person name="Avila-Pacheco J."/>
            <person name="Jiang X."/>
            <person name="Kearney S.M."/>
            <person name="Perrotta A.R."/>
            <person name="Berdy B."/>
            <person name="Zhao S."/>
            <person name="Lieberman T.D."/>
            <person name="Swanson P.K."/>
            <person name="Smith M."/>
            <person name="Roesemann S."/>
            <person name="Alexander J.E."/>
            <person name="Rich S.A."/>
            <person name="Livny J."/>
            <person name="Vlamakis H."/>
            <person name="Clish C."/>
            <person name="Bullock K."/>
            <person name="Deik A."/>
            <person name="Scott J."/>
            <person name="Pierce K.A."/>
            <person name="Xavier R.J."/>
            <person name="Alm E.J."/>
        </authorList>
    </citation>
    <scope>NUCLEOTIDE SEQUENCE [LARGE SCALE GENOMIC DNA]</scope>
    <source>
        <strain evidence="2 4">BIOML-A1</strain>
    </source>
</reference>
<evidence type="ECO:0000313" key="2">
    <source>
        <dbReference type="EMBL" id="MTR82887.1"/>
    </source>
</evidence>